<dbReference type="InterPro" id="IPR003744">
    <property type="entry name" value="YhhQ"/>
</dbReference>
<feature type="transmembrane region" description="Helical" evidence="2">
    <location>
        <begin position="113"/>
        <end position="134"/>
    </location>
</feature>
<dbReference type="EMBL" id="CP003378">
    <property type="protein sequence ID" value="AFZ69925.1"/>
    <property type="molecule type" value="Genomic_DNA"/>
</dbReference>
<evidence type="ECO:0000313" key="4">
    <source>
        <dbReference type="Proteomes" id="UP000010469"/>
    </source>
</evidence>
<dbReference type="AlphaFoldDB" id="L0AA51"/>
<dbReference type="RefSeq" id="WP_015231823.1">
    <property type="nucleotide sequence ID" value="NC_019791.1"/>
</dbReference>
<dbReference type="HOGENOM" id="CLU_075503_0_1_2"/>
<feature type="transmembrane region" description="Helical" evidence="2">
    <location>
        <begin position="26"/>
        <end position="47"/>
    </location>
</feature>
<feature type="transmembrane region" description="Helical" evidence="2">
    <location>
        <begin position="240"/>
        <end position="261"/>
    </location>
</feature>
<protein>
    <recommendedName>
        <fullName evidence="1">Queuosine precursor transporter</fullName>
    </recommendedName>
</protein>
<dbReference type="KEGG" id="clg:Calag_0137"/>
<sequence length="273" mass="31141">MLNFYIYSSNFQEAIIEMGAAMNTMILTWIFWIIGDAISTIFGAYIVKKYRNNYGLPTLIVLYSIYSVGANILASRITIYNIVIPFVVSGGTLIFPFVSQLDDMINEVYGRKRAYATIAVALIANILMATFILADAVLPVPSWEENANKYWLQFMVAAPRIMLASYLAFIVDELWNATIFAKLKSRAYKDEEAWKSNRKIVYLVLTRVFTSDISTMIIDSVVFYPIAFLGTLPANVVLNMIWMGALMKVILAIFNGPWYILYRILIKDVKREF</sequence>
<feature type="transmembrane region" description="Helical" evidence="2">
    <location>
        <begin position="154"/>
        <end position="179"/>
    </location>
</feature>
<feature type="transmembrane region" description="Helical" evidence="2">
    <location>
        <begin position="79"/>
        <end position="101"/>
    </location>
</feature>
<keyword evidence="2" id="KW-0812">Transmembrane</keyword>
<dbReference type="NCBIfam" id="TIGR00697">
    <property type="entry name" value="queuosine precursor transporter"/>
    <property type="match status" value="1"/>
</dbReference>
<proteinExistence type="predicted"/>
<keyword evidence="2" id="KW-1133">Transmembrane helix</keyword>
<keyword evidence="2" id="KW-0472">Membrane</keyword>
<dbReference type="eggNOG" id="arCOG04284">
    <property type="taxonomic scope" value="Archaea"/>
</dbReference>
<dbReference type="Proteomes" id="UP000010469">
    <property type="component" value="Chromosome"/>
</dbReference>
<dbReference type="PANTHER" id="PTHR34300">
    <property type="entry name" value="QUEUOSINE PRECURSOR TRANSPORTER-RELATED"/>
    <property type="match status" value="1"/>
</dbReference>
<dbReference type="Pfam" id="PF02592">
    <property type="entry name" value="Vut_1"/>
    <property type="match status" value="1"/>
</dbReference>
<accession>L0AA51</accession>
<dbReference type="PANTHER" id="PTHR34300:SF2">
    <property type="entry name" value="QUEUOSINE PRECURSOR TRANSPORTER-RELATED"/>
    <property type="match status" value="1"/>
</dbReference>
<reference evidence="4" key="1">
    <citation type="submission" date="2012-03" db="EMBL/GenBank/DDBJ databases">
        <title>Complete genome of Caldisphaera lagunensis DSM 15908.</title>
        <authorList>
            <person name="Lucas S."/>
            <person name="Copeland A."/>
            <person name="Lapidus A."/>
            <person name="Glavina del Rio T."/>
            <person name="Dalin E."/>
            <person name="Tice H."/>
            <person name="Bruce D."/>
            <person name="Goodwin L."/>
            <person name="Pitluck S."/>
            <person name="Peters L."/>
            <person name="Mikhailova N."/>
            <person name="Teshima H."/>
            <person name="Kyrpides N."/>
            <person name="Mavromatis K."/>
            <person name="Ivanova N."/>
            <person name="Brettin T."/>
            <person name="Detter J.C."/>
            <person name="Han C."/>
            <person name="Larimer F."/>
            <person name="Land M."/>
            <person name="Hauser L."/>
            <person name="Markowitz V."/>
            <person name="Cheng J.-F."/>
            <person name="Hugenholtz P."/>
            <person name="Woyke T."/>
            <person name="Wu D."/>
            <person name="Spring S."/>
            <person name="Schroeder M."/>
            <person name="Brambilla E."/>
            <person name="Klenk H.-P."/>
            <person name="Eisen J.A."/>
        </authorList>
    </citation>
    <scope>NUCLEOTIDE SEQUENCE [LARGE SCALE GENOMIC DNA]</scope>
    <source>
        <strain evidence="4">DSM 15908 / JCM 11604 / IC-154</strain>
    </source>
</reference>
<feature type="transmembrane region" description="Helical" evidence="2">
    <location>
        <begin position="200"/>
        <end position="228"/>
    </location>
</feature>
<dbReference type="OrthoDB" id="82146at2157"/>
<evidence type="ECO:0000256" key="1">
    <source>
        <dbReference type="NCBIfam" id="TIGR00697"/>
    </source>
</evidence>
<evidence type="ECO:0000313" key="3">
    <source>
        <dbReference type="EMBL" id="AFZ69925.1"/>
    </source>
</evidence>
<feature type="transmembrane region" description="Helical" evidence="2">
    <location>
        <begin position="54"/>
        <end position="73"/>
    </location>
</feature>
<keyword evidence="4" id="KW-1185">Reference proteome</keyword>
<dbReference type="InParanoid" id="L0AA51"/>
<dbReference type="STRING" id="1056495.Calag_0137"/>
<dbReference type="GeneID" id="14211397"/>
<evidence type="ECO:0000256" key="2">
    <source>
        <dbReference type="SAM" id="Phobius"/>
    </source>
</evidence>
<organism evidence="3 4">
    <name type="scientific">Caldisphaera lagunensis (strain DSM 15908 / JCM 11604 / ANMR 0165 / IC-154)</name>
    <dbReference type="NCBI Taxonomy" id="1056495"/>
    <lineage>
        <taxon>Archaea</taxon>
        <taxon>Thermoproteota</taxon>
        <taxon>Thermoprotei</taxon>
        <taxon>Acidilobales</taxon>
        <taxon>Caldisphaeraceae</taxon>
        <taxon>Caldisphaera</taxon>
    </lineage>
</organism>
<name>L0AA51_CALLD</name>
<gene>
    <name evidence="3" type="ordered locus">Calag_0137</name>
</gene>